<dbReference type="Pfam" id="PF00378">
    <property type="entry name" value="ECH_1"/>
    <property type="match status" value="1"/>
</dbReference>
<accession>A0AAV4GKE9</accession>
<dbReference type="FunFam" id="1.10.12.10:FF:000001">
    <property type="entry name" value="Probable enoyl-CoA hydratase, mitochondrial"/>
    <property type="match status" value="1"/>
</dbReference>
<name>A0AAV4GKE9_9GAST</name>
<reference evidence="4 5" key="1">
    <citation type="journal article" date="2021" name="Elife">
        <title>Chloroplast acquisition without the gene transfer in kleptoplastic sea slugs, Plakobranchus ocellatus.</title>
        <authorList>
            <person name="Maeda T."/>
            <person name="Takahashi S."/>
            <person name="Yoshida T."/>
            <person name="Shimamura S."/>
            <person name="Takaki Y."/>
            <person name="Nagai Y."/>
            <person name="Toyoda A."/>
            <person name="Suzuki Y."/>
            <person name="Arimoto A."/>
            <person name="Ishii H."/>
            <person name="Satoh N."/>
            <person name="Nishiyama T."/>
            <person name="Hasebe M."/>
            <person name="Maruyama T."/>
            <person name="Minagawa J."/>
            <person name="Obokata J."/>
            <person name="Shigenobu S."/>
        </authorList>
    </citation>
    <scope>NUCLEOTIDE SEQUENCE [LARGE SCALE GENOMIC DNA]</scope>
</reference>
<evidence type="ECO:0000256" key="1">
    <source>
        <dbReference type="ARBA" id="ARBA00005254"/>
    </source>
</evidence>
<dbReference type="GO" id="GO:0006635">
    <property type="term" value="P:fatty acid beta-oxidation"/>
    <property type="evidence" value="ECO:0007669"/>
    <property type="project" value="TreeGrafter"/>
</dbReference>
<evidence type="ECO:0000256" key="2">
    <source>
        <dbReference type="ARBA" id="ARBA00023239"/>
    </source>
</evidence>
<dbReference type="InterPro" id="IPR018376">
    <property type="entry name" value="Enoyl-CoA_hyd/isom_CS"/>
</dbReference>
<proteinExistence type="inferred from homology"/>
<dbReference type="PROSITE" id="PS00166">
    <property type="entry name" value="ENOYL_COA_HYDRATASE"/>
    <property type="match status" value="1"/>
</dbReference>
<dbReference type="GO" id="GO:0005739">
    <property type="term" value="C:mitochondrion"/>
    <property type="evidence" value="ECO:0007669"/>
    <property type="project" value="TreeGrafter"/>
</dbReference>
<dbReference type="Proteomes" id="UP000762676">
    <property type="component" value="Unassembled WGS sequence"/>
</dbReference>
<protein>
    <submittedName>
        <fullName evidence="4">Methylglutaconyl-CoA hydratase, mitochondrial-like</fullName>
    </submittedName>
</protein>
<dbReference type="Gene3D" id="3.90.226.10">
    <property type="entry name" value="2-enoyl-CoA Hydratase, Chain A, domain 1"/>
    <property type="match status" value="1"/>
</dbReference>
<dbReference type="InterPro" id="IPR029045">
    <property type="entry name" value="ClpP/crotonase-like_dom_sf"/>
</dbReference>
<dbReference type="PANTHER" id="PTHR11941">
    <property type="entry name" value="ENOYL-COA HYDRATASE-RELATED"/>
    <property type="match status" value="1"/>
</dbReference>
<dbReference type="CDD" id="cd06558">
    <property type="entry name" value="crotonase-like"/>
    <property type="match status" value="1"/>
</dbReference>
<organism evidence="4 5">
    <name type="scientific">Elysia marginata</name>
    <dbReference type="NCBI Taxonomy" id="1093978"/>
    <lineage>
        <taxon>Eukaryota</taxon>
        <taxon>Metazoa</taxon>
        <taxon>Spiralia</taxon>
        <taxon>Lophotrochozoa</taxon>
        <taxon>Mollusca</taxon>
        <taxon>Gastropoda</taxon>
        <taxon>Heterobranchia</taxon>
        <taxon>Euthyneura</taxon>
        <taxon>Panpulmonata</taxon>
        <taxon>Sacoglossa</taxon>
        <taxon>Placobranchoidea</taxon>
        <taxon>Plakobranchidae</taxon>
        <taxon>Elysia</taxon>
    </lineage>
</organism>
<dbReference type="GO" id="GO:0004300">
    <property type="term" value="F:enoyl-CoA hydratase activity"/>
    <property type="evidence" value="ECO:0007669"/>
    <property type="project" value="UniProtKB-ARBA"/>
</dbReference>
<comment type="similarity">
    <text evidence="1 3">Belongs to the enoyl-CoA hydratase/isomerase family.</text>
</comment>
<keyword evidence="2" id="KW-0456">Lyase</keyword>
<evidence type="ECO:0000313" key="5">
    <source>
        <dbReference type="Proteomes" id="UP000762676"/>
    </source>
</evidence>
<keyword evidence="5" id="KW-1185">Reference proteome</keyword>
<dbReference type="AlphaFoldDB" id="A0AAV4GKE9"/>
<sequence>MGLCGLRKAQTLARTLPTSFTKKYSSTTSQQQEQSPDDEFTLSLLDGDKEGIAVMSMRRFRYKNAMGRNLIKRFLDSMEEVKFNSKIRVVVLRSADLKERLTMSPQEVGAFLSKLRRSVSEFHNLPIPTIAALDGSALGGGLELALACDLRTAASNAKIGLVETGLAIIPGGGGTQRLPRIIGPSKAKELIFTSRVMDGWQALEMGVVNHCVEQNDGGDAAYQRAMKLAEEILPNGPVALRMAKAAINRGVEVELESGMKFEEAYYAQVIPTKDRMEGLLAFKEKRKPKYQGH</sequence>
<evidence type="ECO:0000256" key="3">
    <source>
        <dbReference type="RuleBase" id="RU003707"/>
    </source>
</evidence>
<dbReference type="EMBL" id="BMAT01008465">
    <property type="protein sequence ID" value="GFR85516.1"/>
    <property type="molecule type" value="Genomic_DNA"/>
</dbReference>
<evidence type="ECO:0000313" key="4">
    <source>
        <dbReference type="EMBL" id="GFR85516.1"/>
    </source>
</evidence>
<gene>
    <name evidence="4" type="ORF">ElyMa_004175600</name>
</gene>
<dbReference type="PANTHER" id="PTHR11941:SF171">
    <property type="entry name" value="SD19268P"/>
    <property type="match status" value="1"/>
</dbReference>
<dbReference type="InterPro" id="IPR014748">
    <property type="entry name" value="Enoyl-CoA_hydra_C"/>
</dbReference>
<dbReference type="Gene3D" id="1.10.12.10">
    <property type="entry name" value="Lyase 2-enoyl-coa Hydratase, Chain A, domain 2"/>
    <property type="match status" value="1"/>
</dbReference>
<comment type="caution">
    <text evidence="4">The sequence shown here is derived from an EMBL/GenBank/DDBJ whole genome shotgun (WGS) entry which is preliminary data.</text>
</comment>
<dbReference type="SUPFAM" id="SSF52096">
    <property type="entry name" value="ClpP/crotonase"/>
    <property type="match status" value="1"/>
</dbReference>
<dbReference type="InterPro" id="IPR001753">
    <property type="entry name" value="Enoyl-CoA_hydra/iso"/>
</dbReference>